<feature type="region of interest" description="Disordered" evidence="1">
    <location>
        <begin position="204"/>
        <end position="228"/>
    </location>
</feature>
<gene>
    <name evidence="3" type="ORF">GCM10023318_39390</name>
</gene>
<accession>A0ABP9KKZ3</accession>
<feature type="transmembrane region" description="Helical" evidence="2">
    <location>
        <begin position="141"/>
        <end position="164"/>
    </location>
</feature>
<evidence type="ECO:0000313" key="3">
    <source>
        <dbReference type="EMBL" id="GAA5059169.1"/>
    </source>
</evidence>
<proteinExistence type="predicted"/>
<feature type="transmembrane region" description="Helical" evidence="2">
    <location>
        <begin position="17"/>
        <end position="36"/>
    </location>
</feature>
<organism evidence="3 4">
    <name type="scientific">Nocardia callitridis</name>
    <dbReference type="NCBI Taxonomy" id="648753"/>
    <lineage>
        <taxon>Bacteria</taxon>
        <taxon>Bacillati</taxon>
        <taxon>Actinomycetota</taxon>
        <taxon>Actinomycetes</taxon>
        <taxon>Mycobacteriales</taxon>
        <taxon>Nocardiaceae</taxon>
        <taxon>Nocardia</taxon>
    </lineage>
</organism>
<dbReference type="InterPro" id="IPR021213">
    <property type="entry name" value="DUF2567"/>
</dbReference>
<keyword evidence="2" id="KW-0812">Transmembrane</keyword>
<protein>
    <recommendedName>
        <fullName evidence="5">DUF2567 domain-containing protein</fullName>
    </recommendedName>
</protein>
<evidence type="ECO:0008006" key="5">
    <source>
        <dbReference type="Google" id="ProtNLM"/>
    </source>
</evidence>
<dbReference type="RefSeq" id="WP_345496999.1">
    <property type="nucleotide sequence ID" value="NZ_BAABJM010000003.1"/>
</dbReference>
<evidence type="ECO:0000313" key="4">
    <source>
        <dbReference type="Proteomes" id="UP001500603"/>
    </source>
</evidence>
<dbReference type="Proteomes" id="UP001500603">
    <property type="component" value="Unassembled WGS sequence"/>
</dbReference>
<sequence>MVGQQVRRNAAVAELRAGVLVAVAVVVVSALLGVVWGRLVPGEQLLVVEPGRGSVLTGESAHEFDAVAIFACFGAALGVLSAFAAWRWRSARGPLLQVGLLLGSLLGAFVMARLGEQVAAWQYPRPHNPPVGQIVTLPVEMGSWLALIVQPLFASLVVMFLAALNSSDDLGVGPRPGPGFEGAAAGFEAPATYSGARAANSASVAYGGGEPAGEAGSGSSSSESRPGR</sequence>
<evidence type="ECO:0000256" key="1">
    <source>
        <dbReference type="SAM" id="MobiDB-lite"/>
    </source>
</evidence>
<feature type="transmembrane region" description="Helical" evidence="2">
    <location>
        <begin position="98"/>
        <end position="121"/>
    </location>
</feature>
<name>A0ABP9KKZ3_9NOCA</name>
<reference evidence="4" key="1">
    <citation type="journal article" date="2019" name="Int. J. Syst. Evol. Microbiol.">
        <title>The Global Catalogue of Microorganisms (GCM) 10K type strain sequencing project: providing services to taxonomists for standard genome sequencing and annotation.</title>
        <authorList>
            <consortium name="The Broad Institute Genomics Platform"/>
            <consortium name="The Broad Institute Genome Sequencing Center for Infectious Disease"/>
            <person name="Wu L."/>
            <person name="Ma J."/>
        </authorList>
    </citation>
    <scope>NUCLEOTIDE SEQUENCE [LARGE SCALE GENOMIC DNA]</scope>
    <source>
        <strain evidence="4">JCM 18298</strain>
    </source>
</reference>
<dbReference type="EMBL" id="BAABJM010000003">
    <property type="protein sequence ID" value="GAA5059169.1"/>
    <property type="molecule type" value="Genomic_DNA"/>
</dbReference>
<comment type="caution">
    <text evidence="3">The sequence shown here is derived from an EMBL/GenBank/DDBJ whole genome shotgun (WGS) entry which is preliminary data.</text>
</comment>
<keyword evidence="4" id="KW-1185">Reference proteome</keyword>
<feature type="transmembrane region" description="Helical" evidence="2">
    <location>
        <begin position="66"/>
        <end position="86"/>
    </location>
</feature>
<feature type="compositionally biased region" description="Low complexity" evidence="1">
    <location>
        <begin position="212"/>
        <end position="228"/>
    </location>
</feature>
<keyword evidence="2" id="KW-0472">Membrane</keyword>
<dbReference type="Pfam" id="PF10821">
    <property type="entry name" value="DUF2567"/>
    <property type="match status" value="1"/>
</dbReference>
<evidence type="ECO:0000256" key="2">
    <source>
        <dbReference type="SAM" id="Phobius"/>
    </source>
</evidence>
<keyword evidence="2" id="KW-1133">Transmembrane helix</keyword>